<organism evidence="1 2">
    <name type="scientific">Acidithiobacillus sulfuriphilus</name>
    <dbReference type="NCBI Taxonomy" id="1867749"/>
    <lineage>
        <taxon>Bacteria</taxon>
        <taxon>Pseudomonadati</taxon>
        <taxon>Pseudomonadota</taxon>
        <taxon>Acidithiobacillia</taxon>
        <taxon>Acidithiobacillales</taxon>
        <taxon>Acidithiobacillaceae</taxon>
        <taxon>Acidithiobacillus</taxon>
    </lineage>
</organism>
<reference evidence="1 2" key="1">
    <citation type="journal article" date="2019" name="Int. J. Syst. Evol. Microbiol.">
        <title>Acidithiobacillus sulfuriphilus sp. nov.: an extremely acidophilic sulfur-oxidizing chemolithotroph isolated from a neutral pH environment.</title>
        <authorList>
            <person name="Falagan C."/>
            <person name="Moya-Beltran A."/>
            <person name="Castro M."/>
            <person name="Quatrini R."/>
            <person name="Johnson D.B."/>
        </authorList>
    </citation>
    <scope>NUCLEOTIDE SEQUENCE [LARGE SCALE GENOMIC DNA]</scope>
    <source>
        <strain evidence="1 2">CJ-2</strain>
    </source>
</reference>
<gene>
    <name evidence="1" type="primary">hrcA</name>
    <name evidence="1" type="ORF">EC580_010160</name>
</gene>
<keyword evidence="2" id="KW-1185">Reference proteome</keyword>
<evidence type="ECO:0000313" key="1">
    <source>
        <dbReference type="EMBL" id="XRI76318.1"/>
    </source>
</evidence>
<name>A0ACD5HNN7_9PROT</name>
<dbReference type="Proteomes" id="UP000271650">
    <property type="component" value="Chromosome"/>
</dbReference>
<accession>A0ACD5HNN7</accession>
<protein>
    <submittedName>
        <fullName evidence="1">Heat-inducible transcriptional repressor HrcA</fullName>
    </submittedName>
</protein>
<sequence>MSTAMDARARHLLKALVESYIADGQPVGSRQLARDAGLNVSAATVRNVMADLEDEGYLCAPHTSAGRVPTDLGYRFFIDALLHLVPLSVASSQLLLRRIGAHAPDADQVLHAATVVLSELTHMAGFVRVPRRAMRILRHVDFIAVRERQILAILVTDKGEVENRLIHTDRPMGAGELVQAANFFNATFTGKPLHEVTQSLHRELRQSRHEMDLILRSAMELGEDMLEMDQQRMLIEGEFQLLDLPDLAGGERLRELLEAVHRKRDLVNLLDASMLGSGVRIFVGSESGFAPLAGCSVVTAPYVLDGEVAGVLGVIGPMRMPYQDIIPLVDNTARLLGHALSLPS</sequence>
<dbReference type="EMBL" id="CP127527">
    <property type="protein sequence ID" value="XRI76318.1"/>
    <property type="molecule type" value="Genomic_DNA"/>
</dbReference>
<proteinExistence type="predicted"/>
<evidence type="ECO:0000313" key="2">
    <source>
        <dbReference type="Proteomes" id="UP000271650"/>
    </source>
</evidence>